<dbReference type="InterPro" id="IPR037923">
    <property type="entry name" value="HTH-like"/>
</dbReference>
<keyword evidence="3" id="KW-0804">Transcription</keyword>
<keyword evidence="2" id="KW-0238">DNA-binding</keyword>
<evidence type="ECO:0000313" key="5">
    <source>
        <dbReference type="EMBL" id="RFM27267.1"/>
    </source>
</evidence>
<gene>
    <name evidence="5" type="ORF">DXN05_14640</name>
</gene>
<dbReference type="Proteomes" id="UP000261284">
    <property type="component" value="Unassembled WGS sequence"/>
</dbReference>
<dbReference type="SUPFAM" id="SSF46689">
    <property type="entry name" value="Homeodomain-like"/>
    <property type="match status" value="1"/>
</dbReference>
<keyword evidence="6" id="KW-1185">Reference proteome</keyword>
<dbReference type="PANTHER" id="PTHR43280:SF32">
    <property type="entry name" value="TRANSCRIPTIONAL REGULATORY PROTEIN"/>
    <property type="match status" value="1"/>
</dbReference>
<name>A0A3E1NH94_9BACT</name>
<dbReference type="SMART" id="SM00342">
    <property type="entry name" value="HTH_ARAC"/>
    <property type="match status" value="1"/>
</dbReference>
<proteinExistence type="predicted"/>
<dbReference type="PANTHER" id="PTHR43280">
    <property type="entry name" value="ARAC-FAMILY TRANSCRIPTIONAL REGULATOR"/>
    <property type="match status" value="1"/>
</dbReference>
<dbReference type="RefSeq" id="WP_116848024.1">
    <property type="nucleotide sequence ID" value="NZ_QTJU01000005.1"/>
</dbReference>
<accession>A0A3E1NH94</accession>
<dbReference type="Gene3D" id="1.10.10.60">
    <property type="entry name" value="Homeodomain-like"/>
    <property type="match status" value="1"/>
</dbReference>
<dbReference type="InterPro" id="IPR009057">
    <property type="entry name" value="Homeodomain-like_sf"/>
</dbReference>
<dbReference type="AlphaFoldDB" id="A0A3E1NH94"/>
<dbReference type="InterPro" id="IPR018060">
    <property type="entry name" value="HTH_AraC"/>
</dbReference>
<dbReference type="GO" id="GO:0003700">
    <property type="term" value="F:DNA-binding transcription factor activity"/>
    <property type="evidence" value="ECO:0007669"/>
    <property type="project" value="InterPro"/>
</dbReference>
<protein>
    <submittedName>
        <fullName evidence="5">AraC family transcriptional regulator</fullName>
    </submittedName>
</protein>
<reference evidence="5 6" key="1">
    <citation type="submission" date="2018-08" db="EMBL/GenBank/DDBJ databases">
        <title>Chitinophagaceae sp. K23C18032701, a novel bacterium isolated from forest soil.</title>
        <authorList>
            <person name="Wang C."/>
        </authorList>
    </citation>
    <scope>NUCLEOTIDE SEQUENCE [LARGE SCALE GENOMIC DNA]</scope>
    <source>
        <strain evidence="5 6">K23C18032701</strain>
    </source>
</reference>
<keyword evidence="1" id="KW-0805">Transcription regulation</keyword>
<dbReference type="OrthoDB" id="1096411at2"/>
<comment type="caution">
    <text evidence="5">The sequence shown here is derived from an EMBL/GenBank/DDBJ whole genome shotgun (WGS) entry which is preliminary data.</text>
</comment>
<evidence type="ECO:0000313" key="6">
    <source>
        <dbReference type="Proteomes" id="UP000261284"/>
    </source>
</evidence>
<dbReference type="Pfam" id="PF12833">
    <property type="entry name" value="HTH_18"/>
    <property type="match status" value="1"/>
</dbReference>
<evidence type="ECO:0000259" key="4">
    <source>
        <dbReference type="PROSITE" id="PS01124"/>
    </source>
</evidence>
<sequence>MRKTETAGEFLERQGKHYSDAGQFNVYKINRLSQGAAAPPLRRDFYKISLVLNTRGIITYADKSIHINNNALVFSNPLMPYFWQSLGKRQTGYFCMFTEAFVTHQLKTNILSQSPLFKINSSTVVFPSQQSTDFLAGIFEQMRKEIQSAYPNKYDLLRSYVHLLMHEALKITPAEPQYQPGSSAHRIAGMFLELLERQFPVTSPQHALQLKNAGEYAEALAIHTNHLNKILKEVTGKTTSVILAERLLKEAKALLLHSDWDIASIGYCLGFEHPANFNIFFKKQTGETPNHFRKQAVIARS</sequence>
<dbReference type="SUPFAM" id="SSF51215">
    <property type="entry name" value="Regulatory protein AraC"/>
    <property type="match status" value="1"/>
</dbReference>
<evidence type="ECO:0000256" key="1">
    <source>
        <dbReference type="ARBA" id="ARBA00023015"/>
    </source>
</evidence>
<dbReference type="EMBL" id="QTJU01000005">
    <property type="protein sequence ID" value="RFM27267.1"/>
    <property type="molecule type" value="Genomic_DNA"/>
</dbReference>
<evidence type="ECO:0000256" key="2">
    <source>
        <dbReference type="ARBA" id="ARBA00023125"/>
    </source>
</evidence>
<feature type="domain" description="HTH araC/xylS-type" evidence="4">
    <location>
        <begin position="185"/>
        <end position="295"/>
    </location>
</feature>
<evidence type="ECO:0000256" key="3">
    <source>
        <dbReference type="ARBA" id="ARBA00023163"/>
    </source>
</evidence>
<dbReference type="GO" id="GO:0043565">
    <property type="term" value="F:sequence-specific DNA binding"/>
    <property type="evidence" value="ECO:0007669"/>
    <property type="project" value="InterPro"/>
</dbReference>
<dbReference type="PROSITE" id="PS01124">
    <property type="entry name" value="HTH_ARAC_FAMILY_2"/>
    <property type="match status" value="1"/>
</dbReference>
<organism evidence="5 6">
    <name type="scientific">Deminuibacter soli</name>
    <dbReference type="NCBI Taxonomy" id="2291815"/>
    <lineage>
        <taxon>Bacteria</taxon>
        <taxon>Pseudomonadati</taxon>
        <taxon>Bacteroidota</taxon>
        <taxon>Chitinophagia</taxon>
        <taxon>Chitinophagales</taxon>
        <taxon>Chitinophagaceae</taxon>
        <taxon>Deminuibacter</taxon>
    </lineage>
</organism>